<evidence type="ECO:0000313" key="5">
    <source>
        <dbReference type="Proteomes" id="UP001558535"/>
    </source>
</evidence>
<dbReference type="Gene3D" id="2.160.20.10">
    <property type="entry name" value="Single-stranded right-handed beta-helix, Pectin lyase-like"/>
    <property type="match status" value="1"/>
</dbReference>
<dbReference type="GeneID" id="27798344"/>
<dbReference type="InterPro" id="IPR012334">
    <property type="entry name" value="Pectin_lyas_fold"/>
</dbReference>
<protein>
    <submittedName>
        <fullName evidence="3">ESPR-type extended signal peptide-containing protein</fullName>
    </submittedName>
</protein>
<organism evidence="2 4">
    <name type="scientific">Paraburkholderia phenoliruptrix</name>
    <dbReference type="NCBI Taxonomy" id="252970"/>
    <lineage>
        <taxon>Bacteria</taxon>
        <taxon>Pseudomonadati</taxon>
        <taxon>Pseudomonadota</taxon>
        <taxon>Betaproteobacteria</taxon>
        <taxon>Burkholderiales</taxon>
        <taxon>Burkholderiaceae</taxon>
        <taxon>Paraburkholderia</taxon>
    </lineage>
</organism>
<dbReference type="AlphaFoldDB" id="A0A6J5K6U8"/>
<proteinExistence type="predicted"/>
<dbReference type="EMBL" id="CADILN010000003">
    <property type="protein sequence ID" value="CAB4049427.1"/>
    <property type="molecule type" value="Genomic_DNA"/>
</dbReference>
<gene>
    <name evidence="3" type="ORF">AB3X84_15120</name>
    <name evidence="2" type="ORF">LMG9964_03086</name>
</gene>
<dbReference type="InterPro" id="IPR024973">
    <property type="entry name" value="ESPR"/>
</dbReference>
<reference evidence="3 5" key="2">
    <citation type="submission" date="2024-07" db="EMBL/GenBank/DDBJ databases">
        <title>A survey of Mimosa microsymbionts across Brazilian biomes reveals a high diversity of Paraburkholderia nodulating endemic species, but also that Cupriavidus is common as a symbiont of widespread species.</title>
        <authorList>
            <person name="Rouws L."/>
            <person name="Barauna A."/>
            <person name="Beukes C."/>
            <person name="Rouws J.R.C."/>
            <person name="De Faria S.M."/>
            <person name="Gross E."/>
            <person name="Bueno Dos Reis Junior F."/>
            <person name="Simon M.F."/>
            <person name="Maluk M."/>
            <person name="Odee D.W."/>
            <person name="Kenicer G."/>
            <person name="Young J.P.W."/>
            <person name="Reis V.M."/>
            <person name="Zilli J."/>
            <person name="James E.K."/>
        </authorList>
    </citation>
    <scope>NUCLEOTIDE SEQUENCE [LARGE SCALE GENOMIC DNA]</scope>
    <source>
        <strain evidence="3 5">BR14375</strain>
    </source>
</reference>
<reference evidence="2 4" key="1">
    <citation type="submission" date="2020-04" db="EMBL/GenBank/DDBJ databases">
        <authorList>
            <person name="De Canck E."/>
        </authorList>
    </citation>
    <scope>NUCLEOTIDE SEQUENCE [LARGE SCALE GENOMIC DNA]</scope>
    <source>
        <strain evidence="2 4">LMG 9964</strain>
    </source>
</reference>
<dbReference type="Proteomes" id="UP001558535">
    <property type="component" value="Unassembled WGS sequence"/>
</dbReference>
<dbReference type="RefSeq" id="WP_081588227.1">
    <property type="nucleotide sequence ID" value="NZ_CADILN010000003.1"/>
</dbReference>
<accession>A0A6J5K6U8</accession>
<dbReference type="EMBL" id="JBFPKE010000003">
    <property type="protein sequence ID" value="MEX3751327.1"/>
    <property type="molecule type" value="Genomic_DNA"/>
</dbReference>
<sequence length="123" mass="12878">MNKNRFRRVFSKRLGMLVAVAENVTSQGKTAGETSGASPSGREIGVISTMTATALALIAFHPSLSRAQSLPTNGQVIAGQASISQNTNTMTINQGTQRIAANTKKRAASCCNCSTRSTSIMVS</sequence>
<evidence type="ECO:0000313" key="4">
    <source>
        <dbReference type="Proteomes" id="UP000494102"/>
    </source>
</evidence>
<name>A0A6J5K6U8_9BURK</name>
<dbReference type="Pfam" id="PF13018">
    <property type="entry name" value="ESPR"/>
    <property type="match status" value="1"/>
</dbReference>
<keyword evidence="5" id="KW-1185">Reference proteome</keyword>
<feature type="domain" description="ESPR" evidence="1">
    <location>
        <begin position="1"/>
        <end position="38"/>
    </location>
</feature>
<evidence type="ECO:0000313" key="3">
    <source>
        <dbReference type="EMBL" id="MEX3751327.1"/>
    </source>
</evidence>
<evidence type="ECO:0000259" key="1">
    <source>
        <dbReference type="Pfam" id="PF13018"/>
    </source>
</evidence>
<dbReference type="Proteomes" id="UP000494102">
    <property type="component" value="Unassembled WGS sequence"/>
</dbReference>
<evidence type="ECO:0000313" key="2">
    <source>
        <dbReference type="EMBL" id="CAB4049427.1"/>
    </source>
</evidence>